<gene>
    <name evidence="2" type="ORF">AVDCRST_MAG54-1978</name>
</gene>
<evidence type="ECO:0000256" key="1">
    <source>
        <dbReference type="SAM" id="MobiDB-lite"/>
    </source>
</evidence>
<name>A0A6J4IHI5_9PSEU</name>
<organism evidence="2">
    <name type="scientific">uncultured Actinomycetospora sp</name>
    <dbReference type="NCBI Taxonomy" id="1135996"/>
    <lineage>
        <taxon>Bacteria</taxon>
        <taxon>Bacillati</taxon>
        <taxon>Actinomycetota</taxon>
        <taxon>Actinomycetes</taxon>
        <taxon>Pseudonocardiales</taxon>
        <taxon>Pseudonocardiaceae</taxon>
        <taxon>Actinomycetospora</taxon>
        <taxon>environmental samples</taxon>
    </lineage>
</organism>
<protein>
    <submittedName>
        <fullName evidence="2">Uncharacterized protein</fullName>
    </submittedName>
</protein>
<feature type="compositionally biased region" description="Basic and acidic residues" evidence="1">
    <location>
        <begin position="36"/>
        <end position="46"/>
    </location>
</feature>
<dbReference type="AlphaFoldDB" id="A0A6J4IHI5"/>
<feature type="non-terminal residue" evidence="2">
    <location>
        <position position="1"/>
    </location>
</feature>
<dbReference type="EMBL" id="CADCTH010000261">
    <property type="protein sequence ID" value="CAA9250887.1"/>
    <property type="molecule type" value="Genomic_DNA"/>
</dbReference>
<proteinExistence type="predicted"/>
<evidence type="ECO:0000313" key="2">
    <source>
        <dbReference type="EMBL" id="CAA9250887.1"/>
    </source>
</evidence>
<reference evidence="2" key="1">
    <citation type="submission" date="2020-02" db="EMBL/GenBank/DDBJ databases">
        <authorList>
            <person name="Meier V. D."/>
        </authorList>
    </citation>
    <scope>NUCLEOTIDE SEQUENCE</scope>
    <source>
        <strain evidence="2">AVDCRST_MAG54</strain>
    </source>
</reference>
<accession>A0A6J4IHI5</accession>
<feature type="non-terminal residue" evidence="2">
    <location>
        <position position="46"/>
    </location>
</feature>
<sequence>DRARVRRLAHAHRGHRPAGRRGRGRRGRPARARRRGALESHRGPRE</sequence>
<feature type="compositionally biased region" description="Basic residues" evidence="1">
    <location>
        <begin position="1"/>
        <end position="35"/>
    </location>
</feature>
<feature type="region of interest" description="Disordered" evidence="1">
    <location>
        <begin position="1"/>
        <end position="46"/>
    </location>
</feature>